<dbReference type="InterPro" id="IPR011611">
    <property type="entry name" value="PfkB_dom"/>
</dbReference>
<dbReference type="PANTHER" id="PTHR42909:SF1">
    <property type="entry name" value="CARBOHYDRATE KINASE PFKB DOMAIN-CONTAINING PROTEIN"/>
    <property type="match status" value="1"/>
</dbReference>
<accession>A0A553IC24</accession>
<feature type="domain" description="Carbohydrate kinase PfkB" evidence="6">
    <location>
        <begin position="480"/>
        <end position="667"/>
    </location>
</feature>
<dbReference type="EMBL" id="VFLP01000005">
    <property type="protein sequence ID" value="TRX97734.1"/>
    <property type="molecule type" value="Genomic_DNA"/>
</dbReference>
<evidence type="ECO:0000313" key="8">
    <source>
        <dbReference type="Proteomes" id="UP000319160"/>
    </source>
</evidence>
<dbReference type="STRING" id="2512241.A0A553IC24"/>
<evidence type="ECO:0000256" key="2">
    <source>
        <dbReference type="ARBA" id="ARBA00022801"/>
    </source>
</evidence>
<keyword evidence="1" id="KW-0479">Metal-binding</keyword>
<feature type="domain" description="Carbohydrate kinase PfkB" evidence="6">
    <location>
        <begin position="776"/>
        <end position="826"/>
    </location>
</feature>
<organism evidence="7 8">
    <name type="scientific">Xylaria flabelliformis</name>
    <dbReference type="NCBI Taxonomy" id="2512241"/>
    <lineage>
        <taxon>Eukaryota</taxon>
        <taxon>Fungi</taxon>
        <taxon>Dikarya</taxon>
        <taxon>Ascomycota</taxon>
        <taxon>Pezizomycotina</taxon>
        <taxon>Sordariomycetes</taxon>
        <taxon>Xylariomycetidae</taxon>
        <taxon>Xylariales</taxon>
        <taxon>Xylariaceae</taxon>
        <taxon>Xylaria</taxon>
    </lineage>
</organism>
<dbReference type="SUPFAM" id="SSF53613">
    <property type="entry name" value="Ribokinase-like"/>
    <property type="match status" value="1"/>
</dbReference>
<dbReference type="GO" id="GO:0046872">
    <property type="term" value="F:metal ion binding"/>
    <property type="evidence" value="ECO:0007669"/>
    <property type="project" value="UniProtKB-KW"/>
</dbReference>
<dbReference type="InterPro" id="IPR007342">
    <property type="entry name" value="PsuG"/>
</dbReference>
<dbReference type="SUPFAM" id="SSF110581">
    <property type="entry name" value="Indigoidine synthase A-like"/>
    <property type="match status" value="1"/>
</dbReference>
<evidence type="ECO:0000256" key="5">
    <source>
        <dbReference type="ARBA" id="ARBA00023295"/>
    </source>
</evidence>
<dbReference type="GO" id="GO:0004730">
    <property type="term" value="F:pseudouridylate synthase activity"/>
    <property type="evidence" value="ECO:0007669"/>
    <property type="project" value="InterPro"/>
</dbReference>
<dbReference type="Pfam" id="PF00294">
    <property type="entry name" value="PfkB"/>
    <property type="match status" value="2"/>
</dbReference>
<dbReference type="OrthoDB" id="198885at2759"/>
<dbReference type="InterPro" id="IPR022830">
    <property type="entry name" value="Indigdn_synthA-like"/>
</dbReference>
<protein>
    <recommendedName>
        <fullName evidence="6">Carbohydrate kinase PfkB domain-containing protein</fullName>
    </recommendedName>
</protein>
<keyword evidence="4" id="KW-0456">Lyase</keyword>
<dbReference type="GO" id="GO:0005737">
    <property type="term" value="C:cytoplasm"/>
    <property type="evidence" value="ECO:0007669"/>
    <property type="project" value="TreeGrafter"/>
</dbReference>
<dbReference type="PANTHER" id="PTHR42909">
    <property type="entry name" value="ZGC:136858"/>
    <property type="match status" value="1"/>
</dbReference>
<evidence type="ECO:0000313" key="7">
    <source>
        <dbReference type="EMBL" id="TRX97734.1"/>
    </source>
</evidence>
<dbReference type="Pfam" id="PF04227">
    <property type="entry name" value="Indigoidine_A"/>
    <property type="match status" value="1"/>
</dbReference>
<dbReference type="Gene3D" id="3.40.1790.10">
    <property type="entry name" value="Indigoidine synthase domain"/>
    <property type="match status" value="1"/>
</dbReference>
<keyword evidence="2" id="KW-0378">Hydrolase</keyword>
<proteinExistence type="predicted"/>
<reference evidence="8" key="1">
    <citation type="submission" date="2019-06" db="EMBL/GenBank/DDBJ databases">
        <title>Draft genome sequence of the griseofulvin-producing fungus Xylaria cubensis strain G536.</title>
        <authorList>
            <person name="Mead M.E."/>
            <person name="Raja H.A."/>
            <person name="Steenwyk J.L."/>
            <person name="Knowles S.L."/>
            <person name="Oberlies N.H."/>
            <person name="Rokas A."/>
        </authorList>
    </citation>
    <scope>NUCLEOTIDE SEQUENCE [LARGE SCALE GENOMIC DNA]</scope>
    <source>
        <strain evidence="8">G536</strain>
    </source>
</reference>
<keyword evidence="8" id="KW-1185">Reference proteome</keyword>
<keyword evidence="3" id="KW-0464">Manganese</keyword>
<gene>
    <name evidence="7" type="ORF">FHL15_001489</name>
</gene>
<dbReference type="AlphaFoldDB" id="A0A553IC24"/>
<sequence length="845" mass="90847">MLRTRLVYGPSEVSAFRYYAVVSYQHHKPNNQSLTRKSFGEHNVSPLPTTLVRLDIAHCARPIDAYSRCRTIGGLSTHHALVAASILRSRGSRRQYSSTSLAGLKEILRVSEEVTEALATNKPVVALESTIYTHGALGNDLDLEGIVRRNGGVPAVVGILGGVPTVGLTPDEVTQMVEGSPKKASRRDLAYLVGSGMVGRKINGGTTIAGTMVLARLAGIRVFGTGGLGGVHRGGHVSFDISADLTELGRTRVAVISSGSKGFLDIPRTLEYLETQGVLVSTFADGRTGNVDFPAFWARESGIKSPFVVQDEEHAAAILLAQERLNIESGILFANPIPEKHGIPGEKMATIIEQAVRESNEQGVHGSENTPFILRRIRELTNGESVPANKALIRSNVERAAKVAGAVSRLLSEGPSVSNTPDNSNGGMKPFVEPTEEYVQLPCESPNDFAARPARSVAVDLSCDYTGVNSLEDPIPQLHTSNPSHISQSIGGVGRNVALAAHRVNKNTKVRLCSMVGRDLAGSTVLASLESCGMDTSCIQQLNHDDHPGSRTAQYVSVNDANKHLVLAMADMDIFTNHSFSSSWASAIGSSKPKWLVVDANWKDHDIRAWVKAGKQNNAKIAFEPVSKAKSARLFCAERRLESLGVFPHATIDLTTPNQYELAAMHAAAQSNEYFDDPRWWSIIDAFGMRGARDRFVKLTSVAMTDAGIPQQAIQLLPFIPTIITKLGSEGALLTTILKKDDPRLYDATHESFILSRCINDHADVGGVYMRMFPSVEQVTDVVSVNGIGDTFMGTLVAGLAQGGKIENLINVAQKAAVMTLRSPQSVSEKLGSLENELVAAASLS</sequence>
<keyword evidence="5" id="KW-0326">Glycosidase</keyword>
<dbReference type="GO" id="GO:0016798">
    <property type="term" value="F:hydrolase activity, acting on glycosyl bonds"/>
    <property type="evidence" value="ECO:0007669"/>
    <property type="project" value="UniProtKB-KW"/>
</dbReference>
<evidence type="ECO:0000256" key="3">
    <source>
        <dbReference type="ARBA" id="ARBA00023211"/>
    </source>
</evidence>
<evidence type="ECO:0000256" key="4">
    <source>
        <dbReference type="ARBA" id="ARBA00023239"/>
    </source>
</evidence>
<name>A0A553IC24_9PEZI</name>
<comment type="caution">
    <text evidence="7">The sequence shown here is derived from an EMBL/GenBank/DDBJ whole genome shotgun (WGS) entry which is preliminary data.</text>
</comment>
<dbReference type="CDD" id="cd01941">
    <property type="entry name" value="YeiC_kinase_like"/>
    <property type="match status" value="1"/>
</dbReference>
<evidence type="ECO:0000259" key="6">
    <source>
        <dbReference type="Pfam" id="PF00294"/>
    </source>
</evidence>
<dbReference type="Proteomes" id="UP000319160">
    <property type="component" value="Unassembled WGS sequence"/>
</dbReference>
<evidence type="ECO:0000256" key="1">
    <source>
        <dbReference type="ARBA" id="ARBA00022723"/>
    </source>
</evidence>
<dbReference type="InterPro" id="IPR029056">
    <property type="entry name" value="Ribokinase-like"/>
</dbReference>
<dbReference type="Gene3D" id="3.40.1190.20">
    <property type="match status" value="1"/>
</dbReference>